<sequence>MLPGGFKKDSRVWLHKNTHTFQKRAPVADGLNPNPLTGKDDAYYDPGQEESLREPSPLITDASGRVFKKDSRTWLHKPLELCTGDVGVPLRTGLVRTRSSTEMVQNRSNMARQRNKMALTEEQADLGSKTCDVVQRGRRHKGVPYHGIKIVTREGREILPFSTDYCIVQKKAPSRTHQNSSGSDTDMDECDDTDGYCGDETTNEDENDYNGSDRSPERCTRSASGSLSCSPDVVVGFGVGACRAMYTNSAVEVTRDGLRQLERLMQQQLQRRPRDDNQPMDTQSETDVTLEKRFTSPVNSYVSLDACVSLSDECSIESCKPRQGAGSPEVQSTPKVPLLRVLPPESQPASDL</sequence>
<gene>
    <name evidence="3" type="primary">LOC101862445</name>
</gene>
<feature type="region of interest" description="Disordered" evidence="1">
    <location>
        <begin position="172"/>
        <end position="228"/>
    </location>
</feature>
<evidence type="ECO:0000256" key="1">
    <source>
        <dbReference type="SAM" id="MobiDB-lite"/>
    </source>
</evidence>
<organism evidence="2 3">
    <name type="scientific">Aplysia californica</name>
    <name type="common">California sea hare</name>
    <dbReference type="NCBI Taxonomy" id="6500"/>
    <lineage>
        <taxon>Eukaryota</taxon>
        <taxon>Metazoa</taxon>
        <taxon>Spiralia</taxon>
        <taxon>Lophotrochozoa</taxon>
        <taxon>Mollusca</taxon>
        <taxon>Gastropoda</taxon>
        <taxon>Heterobranchia</taxon>
        <taxon>Euthyneura</taxon>
        <taxon>Tectipleura</taxon>
        <taxon>Aplysiida</taxon>
        <taxon>Aplysioidea</taxon>
        <taxon>Aplysiidae</taxon>
        <taxon>Aplysia</taxon>
    </lineage>
</organism>
<evidence type="ECO:0000313" key="2">
    <source>
        <dbReference type="Proteomes" id="UP000694888"/>
    </source>
</evidence>
<dbReference type="RefSeq" id="XP_005107162.1">
    <property type="nucleotide sequence ID" value="XM_005107105.2"/>
</dbReference>
<dbReference type="GeneID" id="101862445"/>
<protein>
    <submittedName>
        <fullName evidence="3">Uncharacterized protein LOC101862445 isoform X2</fullName>
    </submittedName>
</protein>
<feature type="region of interest" description="Disordered" evidence="1">
    <location>
        <begin position="318"/>
        <end position="352"/>
    </location>
</feature>
<keyword evidence="2" id="KW-1185">Reference proteome</keyword>
<name>A0ABM0K2F9_APLCA</name>
<feature type="region of interest" description="Disordered" evidence="1">
    <location>
        <begin position="268"/>
        <end position="287"/>
    </location>
</feature>
<reference evidence="3" key="1">
    <citation type="submission" date="2025-08" db="UniProtKB">
        <authorList>
            <consortium name="RefSeq"/>
        </authorList>
    </citation>
    <scope>IDENTIFICATION</scope>
</reference>
<feature type="region of interest" description="Disordered" evidence="1">
    <location>
        <begin position="25"/>
        <end position="54"/>
    </location>
</feature>
<accession>A0ABM0K2F9</accession>
<evidence type="ECO:0000313" key="3">
    <source>
        <dbReference type="RefSeq" id="XP_005107162.1"/>
    </source>
</evidence>
<proteinExistence type="predicted"/>
<dbReference type="Proteomes" id="UP000694888">
    <property type="component" value="Unplaced"/>
</dbReference>
<feature type="compositionally biased region" description="Acidic residues" evidence="1">
    <location>
        <begin position="185"/>
        <end position="194"/>
    </location>
</feature>